<dbReference type="AlphaFoldDB" id="A0A2H3DJK8"/>
<evidence type="ECO:0000313" key="1">
    <source>
        <dbReference type="EMBL" id="PBK94260.1"/>
    </source>
</evidence>
<keyword evidence="2" id="KW-1185">Reference proteome</keyword>
<dbReference type="EMBL" id="KZ293654">
    <property type="protein sequence ID" value="PBK94260.1"/>
    <property type="molecule type" value="Genomic_DNA"/>
</dbReference>
<accession>A0A2H3DJK8</accession>
<organism evidence="1 2">
    <name type="scientific">Armillaria gallica</name>
    <name type="common">Bulbous honey fungus</name>
    <name type="synonym">Armillaria bulbosa</name>
    <dbReference type="NCBI Taxonomy" id="47427"/>
    <lineage>
        <taxon>Eukaryota</taxon>
        <taxon>Fungi</taxon>
        <taxon>Dikarya</taxon>
        <taxon>Basidiomycota</taxon>
        <taxon>Agaricomycotina</taxon>
        <taxon>Agaricomycetes</taxon>
        <taxon>Agaricomycetidae</taxon>
        <taxon>Agaricales</taxon>
        <taxon>Marasmiineae</taxon>
        <taxon>Physalacriaceae</taxon>
        <taxon>Armillaria</taxon>
    </lineage>
</organism>
<proteinExistence type="predicted"/>
<dbReference type="Proteomes" id="UP000217790">
    <property type="component" value="Unassembled WGS sequence"/>
</dbReference>
<dbReference type="OrthoDB" id="1735038at2759"/>
<gene>
    <name evidence="1" type="ORF">ARMGADRAFT_90021</name>
</gene>
<dbReference type="InParanoid" id="A0A2H3DJK8"/>
<name>A0A2H3DJK8_ARMGA</name>
<protein>
    <submittedName>
        <fullName evidence="1">Uncharacterized protein</fullName>
    </submittedName>
</protein>
<sequence length="205" mass="22989">MVSVVVARATAYSGSGASFYRFCDALEVKNSVSPESRWGVDHALSAWAKCRQTVQLMLCDSCSRAEYPVDVINSTRLYWDEPPIGWCGVVSRLNAVESDGSCVVEFPDAFPTILIPKSDSINGLYGGWYVKNERLFFADSKRDPWGEATVSAVNRTGMSTSDKLLTCQTVSIAQIWWWSSLHLILHLLLCRICSWITWLKDFMAK</sequence>
<reference evidence="2" key="1">
    <citation type="journal article" date="2017" name="Nat. Ecol. Evol.">
        <title>Genome expansion and lineage-specific genetic innovations in the forest pathogenic fungi Armillaria.</title>
        <authorList>
            <person name="Sipos G."/>
            <person name="Prasanna A.N."/>
            <person name="Walter M.C."/>
            <person name="O'Connor E."/>
            <person name="Balint B."/>
            <person name="Krizsan K."/>
            <person name="Kiss B."/>
            <person name="Hess J."/>
            <person name="Varga T."/>
            <person name="Slot J."/>
            <person name="Riley R."/>
            <person name="Boka B."/>
            <person name="Rigling D."/>
            <person name="Barry K."/>
            <person name="Lee J."/>
            <person name="Mihaltcheva S."/>
            <person name="LaButti K."/>
            <person name="Lipzen A."/>
            <person name="Waldron R."/>
            <person name="Moloney N.M."/>
            <person name="Sperisen C."/>
            <person name="Kredics L."/>
            <person name="Vagvoelgyi C."/>
            <person name="Patrignani A."/>
            <person name="Fitzpatrick D."/>
            <person name="Nagy I."/>
            <person name="Doyle S."/>
            <person name="Anderson J.B."/>
            <person name="Grigoriev I.V."/>
            <person name="Gueldener U."/>
            <person name="Muensterkoetter M."/>
            <person name="Nagy L.G."/>
        </authorList>
    </citation>
    <scope>NUCLEOTIDE SEQUENCE [LARGE SCALE GENOMIC DNA]</scope>
    <source>
        <strain evidence="2">Ar21-2</strain>
    </source>
</reference>
<evidence type="ECO:0000313" key="2">
    <source>
        <dbReference type="Proteomes" id="UP000217790"/>
    </source>
</evidence>